<dbReference type="Proteomes" id="UP001610446">
    <property type="component" value="Unassembled WGS sequence"/>
</dbReference>
<dbReference type="PROSITE" id="PS50011">
    <property type="entry name" value="PROTEIN_KINASE_DOM"/>
    <property type="match status" value="1"/>
</dbReference>
<organism evidence="2 3">
    <name type="scientific">Aspergillus pseudoustus</name>
    <dbReference type="NCBI Taxonomy" id="1810923"/>
    <lineage>
        <taxon>Eukaryota</taxon>
        <taxon>Fungi</taxon>
        <taxon>Dikarya</taxon>
        <taxon>Ascomycota</taxon>
        <taxon>Pezizomycotina</taxon>
        <taxon>Eurotiomycetes</taxon>
        <taxon>Eurotiomycetidae</taxon>
        <taxon>Eurotiales</taxon>
        <taxon>Aspergillaceae</taxon>
        <taxon>Aspergillus</taxon>
        <taxon>Aspergillus subgen. Nidulantes</taxon>
    </lineage>
</organism>
<gene>
    <name evidence="2" type="ORF">BJY01DRAFT_260124</name>
</gene>
<feature type="domain" description="Protein kinase" evidence="1">
    <location>
        <begin position="13"/>
        <end position="265"/>
    </location>
</feature>
<accession>A0ABR4KIF1</accession>
<comment type="caution">
    <text evidence="2">The sequence shown here is derived from an EMBL/GenBank/DDBJ whole genome shotgun (WGS) entry which is preliminary data.</text>
</comment>
<dbReference type="PANTHER" id="PTHR23257">
    <property type="entry name" value="SERINE-THREONINE PROTEIN KINASE"/>
    <property type="match status" value="1"/>
</dbReference>
<dbReference type="Gene3D" id="1.10.510.10">
    <property type="entry name" value="Transferase(Phosphotransferase) domain 1"/>
    <property type="match status" value="1"/>
</dbReference>
<dbReference type="InterPro" id="IPR011009">
    <property type="entry name" value="Kinase-like_dom_sf"/>
</dbReference>
<sequence length="265" mass="29741">MCTPFLDLRGNPIPQDEVIANGSSALVLLQGGVAVRTPLRFIWTSESDVKANLYSLQREQDVYRRLEDPNDDRADGVVRCLGFETEATQLAYMVNGDLHAYLAKCRPSRQQQLTWFITMARTLSFVHNKRVLVADIASRNFLLDSDLSVKLCDFSEASLLPIDSDMEAVDDNGYTIQVDIGFLGAVMYEVATGERCKIDLFKDNASGDGRAYWPERKFLPPTEGLWIGDIIEGCWNKEFSNARRLVCALELVKSRLSFPASEKSV</sequence>
<reference evidence="2 3" key="1">
    <citation type="submission" date="2024-07" db="EMBL/GenBank/DDBJ databases">
        <title>Section-level genome sequencing and comparative genomics of Aspergillus sections Usti and Cavernicolus.</title>
        <authorList>
            <consortium name="Lawrence Berkeley National Laboratory"/>
            <person name="Nybo J.L."/>
            <person name="Vesth T.C."/>
            <person name="Theobald S."/>
            <person name="Frisvad J.C."/>
            <person name="Larsen T.O."/>
            <person name="Kjaerboelling I."/>
            <person name="Rothschild-Mancinelli K."/>
            <person name="Lyhne E.K."/>
            <person name="Kogle M.E."/>
            <person name="Barry K."/>
            <person name="Clum A."/>
            <person name="Na H."/>
            <person name="Ledsgaard L."/>
            <person name="Lin J."/>
            <person name="Lipzen A."/>
            <person name="Kuo A."/>
            <person name="Riley R."/>
            <person name="Mondo S."/>
            <person name="Labutti K."/>
            <person name="Haridas S."/>
            <person name="Pangalinan J."/>
            <person name="Salamov A.A."/>
            <person name="Simmons B.A."/>
            <person name="Magnuson J.K."/>
            <person name="Chen J."/>
            <person name="Drula E."/>
            <person name="Henrissat B."/>
            <person name="Wiebenga A."/>
            <person name="Lubbers R.J."/>
            <person name="Gomes A.C."/>
            <person name="Makela M.R."/>
            <person name="Stajich J."/>
            <person name="Grigoriev I.V."/>
            <person name="Mortensen U.H."/>
            <person name="De Vries R.P."/>
            <person name="Baker S.E."/>
            <person name="Andersen M.R."/>
        </authorList>
    </citation>
    <scope>NUCLEOTIDE SEQUENCE [LARGE SCALE GENOMIC DNA]</scope>
    <source>
        <strain evidence="2 3">CBS 123904</strain>
    </source>
</reference>
<dbReference type="EMBL" id="JBFXLU010000026">
    <property type="protein sequence ID" value="KAL2852034.1"/>
    <property type="molecule type" value="Genomic_DNA"/>
</dbReference>
<proteinExistence type="predicted"/>
<evidence type="ECO:0000313" key="3">
    <source>
        <dbReference type="Proteomes" id="UP001610446"/>
    </source>
</evidence>
<name>A0ABR4KIF1_9EURO</name>
<dbReference type="InterPro" id="IPR001245">
    <property type="entry name" value="Ser-Thr/Tyr_kinase_cat_dom"/>
</dbReference>
<dbReference type="InterPro" id="IPR050167">
    <property type="entry name" value="Ser_Thr_protein_kinase"/>
</dbReference>
<dbReference type="SUPFAM" id="SSF56112">
    <property type="entry name" value="Protein kinase-like (PK-like)"/>
    <property type="match status" value="1"/>
</dbReference>
<dbReference type="Pfam" id="PF07714">
    <property type="entry name" value="PK_Tyr_Ser-Thr"/>
    <property type="match status" value="1"/>
</dbReference>
<evidence type="ECO:0000259" key="1">
    <source>
        <dbReference type="PROSITE" id="PS50011"/>
    </source>
</evidence>
<evidence type="ECO:0000313" key="2">
    <source>
        <dbReference type="EMBL" id="KAL2852034.1"/>
    </source>
</evidence>
<keyword evidence="3" id="KW-1185">Reference proteome</keyword>
<protein>
    <submittedName>
        <fullName evidence="2">Kinase-like domain-containing protein</fullName>
    </submittedName>
</protein>
<dbReference type="InterPro" id="IPR000719">
    <property type="entry name" value="Prot_kinase_dom"/>
</dbReference>